<gene>
    <name evidence="1" type="ORF">NCTC10313_02593</name>
</gene>
<reference evidence="1 2" key="1">
    <citation type="submission" date="2018-06" db="EMBL/GenBank/DDBJ databases">
        <authorList>
            <consortium name="Pathogen Informatics"/>
            <person name="Doyle S."/>
        </authorList>
    </citation>
    <scope>NUCLEOTIDE SEQUENCE [LARGE SCALE GENOMIC DNA]</scope>
    <source>
        <strain evidence="1 2">NCTC10313</strain>
    </source>
</reference>
<dbReference type="Proteomes" id="UP000254487">
    <property type="component" value="Unassembled WGS sequence"/>
</dbReference>
<sequence>MWCNNIYFSYILLTFKNGAFTQDLRAIFPVKPLGNFALTFNKMTRFFTR</sequence>
<accession>A0A377ZCB6</accession>
<evidence type="ECO:0000313" key="2">
    <source>
        <dbReference type="Proteomes" id="UP000254487"/>
    </source>
</evidence>
<protein>
    <submittedName>
        <fullName evidence="1">Uncharacterized protein</fullName>
    </submittedName>
</protein>
<proteinExistence type="predicted"/>
<evidence type="ECO:0000313" key="1">
    <source>
        <dbReference type="EMBL" id="STU66674.1"/>
    </source>
</evidence>
<dbReference type="AlphaFoldDB" id="A0A377ZCB6"/>
<dbReference type="EMBL" id="UGLW01000003">
    <property type="protein sequence ID" value="STU66674.1"/>
    <property type="molecule type" value="Genomic_DNA"/>
</dbReference>
<organism evidence="1 2">
    <name type="scientific">Klebsiella pneumoniae subsp. ozaenae</name>
    <dbReference type="NCBI Taxonomy" id="574"/>
    <lineage>
        <taxon>Bacteria</taxon>
        <taxon>Pseudomonadati</taxon>
        <taxon>Pseudomonadota</taxon>
        <taxon>Gammaproteobacteria</taxon>
        <taxon>Enterobacterales</taxon>
        <taxon>Enterobacteriaceae</taxon>
        <taxon>Klebsiella/Raoultella group</taxon>
        <taxon>Klebsiella</taxon>
        <taxon>Klebsiella pneumoniae complex</taxon>
    </lineage>
</organism>
<name>A0A377ZCB6_KLEPO</name>